<proteinExistence type="predicted"/>
<dbReference type="GO" id="GO:0004644">
    <property type="term" value="F:phosphoribosylglycinamide formyltransferase activity"/>
    <property type="evidence" value="ECO:0007669"/>
    <property type="project" value="UniProtKB-EC"/>
</dbReference>
<accession>A0A7Y0XG12</accession>
<name>A0A7Y0XG12_VIBPH</name>
<dbReference type="Proteomes" id="UP000518904">
    <property type="component" value="Unassembled WGS sequence"/>
</dbReference>
<dbReference type="InterPro" id="IPR002376">
    <property type="entry name" value="Formyl_transf_N"/>
</dbReference>
<dbReference type="InterPro" id="IPR036477">
    <property type="entry name" value="Formyl_transf_N_sf"/>
</dbReference>
<dbReference type="Gene3D" id="3.40.50.170">
    <property type="entry name" value="Formyl transferase, N-terminal domain"/>
    <property type="match status" value="1"/>
</dbReference>
<feature type="domain" description="Formyl transferase N-terminal" evidence="1">
    <location>
        <begin position="7"/>
        <end position="52"/>
    </location>
</feature>
<reference evidence="2 3" key="1">
    <citation type="submission" date="2020-04" db="EMBL/GenBank/DDBJ databases">
        <title>Whole-genome sequencing of Vibrio spp. from China reveals different genetic environments of blaCTX-M-14 among diverse lineages.</title>
        <authorList>
            <person name="Zheng Z."/>
            <person name="Ye L."/>
            <person name="Chen S."/>
        </authorList>
    </citation>
    <scope>NUCLEOTIDE SEQUENCE [LARGE SCALE GENOMIC DNA]</scope>
    <source>
        <strain evidence="2 3">Vb0551</strain>
    </source>
</reference>
<protein>
    <submittedName>
        <fullName evidence="2">Phosphoribosylglycinamide formyltransferase</fullName>
        <ecNumber evidence="2">2.1.2.2</ecNumber>
    </submittedName>
</protein>
<comment type="caution">
    <text evidence="2">The sequence shown here is derived from an EMBL/GenBank/DDBJ whole genome shotgun (WGS) entry which is preliminary data.</text>
</comment>
<gene>
    <name evidence="2" type="primary">purN</name>
    <name evidence="2" type="ORF">HKB16_31755</name>
</gene>
<dbReference type="SUPFAM" id="SSF53328">
    <property type="entry name" value="Formyltransferase"/>
    <property type="match status" value="1"/>
</dbReference>
<dbReference type="EMBL" id="JABCLB010002660">
    <property type="protein sequence ID" value="NMU87428.1"/>
    <property type="molecule type" value="Genomic_DNA"/>
</dbReference>
<organism evidence="2 3">
    <name type="scientific">Vibrio parahaemolyticus</name>
    <dbReference type="NCBI Taxonomy" id="670"/>
    <lineage>
        <taxon>Bacteria</taxon>
        <taxon>Pseudomonadati</taxon>
        <taxon>Pseudomonadota</taxon>
        <taxon>Gammaproteobacteria</taxon>
        <taxon>Vibrionales</taxon>
        <taxon>Vibrionaceae</taxon>
        <taxon>Vibrio</taxon>
    </lineage>
</organism>
<evidence type="ECO:0000313" key="2">
    <source>
        <dbReference type="EMBL" id="NMU87428.1"/>
    </source>
</evidence>
<keyword evidence="2" id="KW-0808">Transferase</keyword>
<feature type="non-terminal residue" evidence="2">
    <location>
        <position position="52"/>
    </location>
</feature>
<evidence type="ECO:0000313" key="3">
    <source>
        <dbReference type="Proteomes" id="UP000518904"/>
    </source>
</evidence>
<sequence length="52" mass="5564">MKNHTLKNFVVLISGNGSNLQAILEACEDSMPNARVAAVFSNKADAFGLERA</sequence>
<dbReference type="EC" id="2.1.2.2" evidence="2"/>
<dbReference type="Pfam" id="PF00551">
    <property type="entry name" value="Formyl_trans_N"/>
    <property type="match status" value="1"/>
</dbReference>
<evidence type="ECO:0000259" key="1">
    <source>
        <dbReference type="Pfam" id="PF00551"/>
    </source>
</evidence>
<dbReference type="AlphaFoldDB" id="A0A7Y0XG12"/>